<dbReference type="Proteomes" id="UP000001505">
    <property type="component" value="Chromosome"/>
</dbReference>
<dbReference type="AlphaFoldDB" id="D6YRZ4"/>
<dbReference type="KEGG" id="wch:wcw_1490"/>
<dbReference type="NCBIfam" id="NF000585">
    <property type="entry name" value="PRK00010.1"/>
    <property type="match status" value="1"/>
</dbReference>
<dbReference type="InterPro" id="IPR031310">
    <property type="entry name" value="Ribosomal_uL5_N"/>
</dbReference>
<dbReference type="Gene3D" id="3.30.1440.10">
    <property type="match status" value="1"/>
</dbReference>
<keyword evidence="2 5" id="KW-0689">Ribosomal protein</keyword>
<sequence>MSRLKKYYREKVKEELQKKFDCSNPMTIPTLRKVVINMGIAEAAKDKNAIQDCINELSLISGQKPILTKAKKSISNFKLREGMPIGLKVTLRGDRMFDFMDRFFNIVCPRIRDFRGFNPKGDGSGNYTLGLDDQQIFPELNLDEVKRTQGMHITFVTTAKSDEQCIELLRLLGLPFKKLPVSVTI</sequence>
<dbReference type="GO" id="GO:0006412">
    <property type="term" value="P:translation"/>
    <property type="evidence" value="ECO:0007669"/>
    <property type="project" value="UniProtKB-UniRule"/>
</dbReference>
<feature type="domain" description="Large ribosomal subunit protein uL5 N-terminal" evidence="7">
    <location>
        <begin position="24"/>
        <end position="80"/>
    </location>
</feature>
<dbReference type="SUPFAM" id="SSF55282">
    <property type="entry name" value="RL5-like"/>
    <property type="match status" value="1"/>
</dbReference>
<dbReference type="GO" id="GO:0005840">
    <property type="term" value="C:ribosome"/>
    <property type="evidence" value="ECO:0007669"/>
    <property type="project" value="UniProtKB-KW"/>
</dbReference>
<dbReference type="Pfam" id="PF00281">
    <property type="entry name" value="Ribosomal_L5"/>
    <property type="match status" value="1"/>
</dbReference>
<dbReference type="Pfam" id="PF00673">
    <property type="entry name" value="Ribosomal_L5_C"/>
    <property type="match status" value="1"/>
</dbReference>
<protein>
    <recommendedName>
        <fullName evidence="4 5">Large ribosomal subunit protein uL5</fullName>
    </recommendedName>
</protein>
<keyword evidence="5" id="KW-0694">RNA-binding</keyword>
<dbReference type="InterPro" id="IPR002132">
    <property type="entry name" value="Ribosomal_uL5"/>
</dbReference>
<comment type="similarity">
    <text evidence="1 5 6">Belongs to the universal ribosomal protein uL5 family.</text>
</comment>
<dbReference type="InterPro" id="IPR020929">
    <property type="entry name" value="Ribosomal_uL5_CS"/>
</dbReference>
<keyword evidence="10" id="KW-1185">Reference proteome</keyword>
<evidence type="ECO:0000256" key="4">
    <source>
        <dbReference type="ARBA" id="ARBA00035245"/>
    </source>
</evidence>
<dbReference type="eggNOG" id="COG0094">
    <property type="taxonomic scope" value="Bacteria"/>
</dbReference>
<dbReference type="GO" id="GO:1990904">
    <property type="term" value="C:ribonucleoprotein complex"/>
    <property type="evidence" value="ECO:0007669"/>
    <property type="project" value="UniProtKB-KW"/>
</dbReference>
<evidence type="ECO:0000313" key="9">
    <source>
        <dbReference type="EMBL" id="ADI38839.1"/>
    </source>
</evidence>
<evidence type="ECO:0000313" key="10">
    <source>
        <dbReference type="Proteomes" id="UP000001505"/>
    </source>
</evidence>
<dbReference type="EMBL" id="CP001928">
    <property type="protein sequence ID" value="ADI38839.1"/>
    <property type="molecule type" value="Genomic_DNA"/>
</dbReference>
<dbReference type="HOGENOM" id="CLU_061015_2_1_0"/>
<evidence type="ECO:0000256" key="2">
    <source>
        <dbReference type="ARBA" id="ARBA00022980"/>
    </source>
</evidence>
<keyword evidence="3 5" id="KW-0687">Ribonucleoprotein</keyword>
<dbReference type="InterPro" id="IPR020930">
    <property type="entry name" value="Ribosomal_uL5_bac-type"/>
</dbReference>
<dbReference type="RefSeq" id="WP_013182547.1">
    <property type="nucleotide sequence ID" value="NC_014225.1"/>
</dbReference>
<dbReference type="HAMAP" id="MF_01333_B">
    <property type="entry name" value="Ribosomal_uL5_B"/>
    <property type="match status" value="1"/>
</dbReference>
<dbReference type="InterPro" id="IPR031309">
    <property type="entry name" value="Ribosomal_uL5_C"/>
</dbReference>
<dbReference type="OrthoDB" id="9806626at2"/>
<evidence type="ECO:0000259" key="8">
    <source>
        <dbReference type="Pfam" id="PF00673"/>
    </source>
</evidence>
<evidence type="ECO:0000259" key="7">
    <source>
        <dbReference type="Pfam" id="PF00281"/>
    </source>
</evidence>
<gene>
    <name evidence="5 9" type="primary">rplE</name>
    <name evidence="9" type="ordered locus">wcw_1490</name>
</gene>
<evidence type="ECO:0000256" key="3">
    <source>
        <dbReference type="ARBA" id="ARBA00023274"/>
    </source>
</evidence>
<dbReference type="PROSITE" id="PS00358">
    <property type="entry name" value="RIBOSOMAL_L5"/>
    <property type="match status" value="1"/>
</dbReference>
<keyword evidence="5" id="KW-0699">rRNA-binding</keyword>
<comment type="function">
    <text evidence="5">This is 1 of the proteins that bind and probably mediate the attachment of the 5S RNA into the large ribosomal subunit, where it forms part of the central protuberance. In the 70S ribosome it contacts protein S13 of the 30S subunit (bridge B1b), connecting the 2 subunits; this bridge is implicated in subunit movement. Contacts the P site tRNA; the 5S rRNA and some of its associated proteins might help stabilize positioning of ribosome-bound tRNAs.</text>
</comment>
<dbReference type="STRING" id="716544.wcw_1490"/>
<dbReference type="FunFam" id="3.30.1440.10:FF:000001">
    <property type="entry name" value="50S ribosomal protein L5"/>
    <property type="match status" value="1"/>
</dbReference>
<organism evidence="9 10">
    <name type="scientific">Waddlia chondrophila (strain ATCC VR-1470 / WSU 86-1044)</name>
    <dbReference type="NCBI Taxonomy" id="716544"/>
    <lineage>
        <taxon>Bacteria</taxon>
        <taxon>Pseudomonadati</taxon>
        <taxon>Chlamydiota</taxon>
        <taxon>Chlamydiia</taxon>
        <taxon>Parachlamydiales</taxon>
        <taxon>Waddliaceae</taxon>
        <taxon>Waddlia</taxon>
    </lineage>
</organism>
<dbReference type="GO" id="GO:0019843">
    <property type="term" value="F:rRNA binding"/>
    <property type="evidence" value="ECO:0007669"/>
    <property type="project" value="UniProtKB-UniRule"/>
</dbReference>
<comment type="subunit">
    <text evidence="5">Part of the 50S ribosomal subunit; part of the 5S rRNA/L5/L18/L25 subcomplex. Contacts the 5S rRNA and the P site tRNA. Forms a bridge to the 30S subunit in the 70S ribosome.</text>
</comment>
<dbReference type="PANTHER" id="PTHR11994">
    <property type="entry name" value="60S RIBOSOMAL PROTEIN L11-RELATED"/>
    <property type="match status" value="1"/>
</dbReference>
<accession>D6YRZ4</accession>
<evidence type="ECO:0000256" key="1">
    <source>
        <dbReference type="ARBA" id="ARBA00008553"/>
    </source>
</evidence>
<name>D6YRZ4_WADCW</name>
<feature type="domain" description="Large ribosomal subunit protein uL5 C-terminal" evidence="8">
    <location>
        <begin position="84"/>
        <end position="176"/>
    </location>
</feature>
<dbReference type="GO" id="GO:0003735">
    <property type="term" value="F:structural constituent of ribosome"/>
    <property type="evidence" value="ECO:0007669"/>
    <property type="project" value="InterPro"/>
</dbReference>
<reference evidence="9 10" key="1">
    <citation type="journal article" date="2010" name="PLoS ONE">
        <title>The Waddlia genome: a window into chlamydial biology.</title>
        <authorList>
            <person name="Bertelli C."/>
            <person name="Collyn F."/>
            <person name="Croxatto A."/>
            <person name="Ruckert C."/>
            <person name="Polkinghorne A."/>
            <person name="Kebbi-Beghdadi C."/>
            <person name="Goesmann A."/>
            <person name="Vaughan L."/>
            <person name="Greub G."/>
        </authorList>
    </citation>
    <scope>NUCLEOTIDE SEQUENCE [LARGE SCALE GENOMIC DNA]</scope>
    <source>
        <strain evidence="10">ATCC VR-1470 / WSU 86-1044</strain>
    </source>
</reference>
<evidence type="ECO:0000256" key="5">
    <source>
        <dbReference type="HAMAP-Rule" id="MF_01333"/>
    </source>
</evidence>
<dbReference type="InterPro" id="IPR022803">
    <property type="entry name" value="Ribosomal_uL5_dom_sf"/>
</dbReference>
<evidence type="ECO:0000256" key="6">
    <source>
        <dbReference type="RuleBase" id="RU003930"/>
    </source>
</evidence>
<proteinExistence type="inferred from homology"/>
<dbReference type="GO" id="GO:0000049">
    <property type="term" value="F:tRNA binding"/>
    <property type="evidence" value="ECO:0007669"/>
    <property type="project" value="UniProtKB-UniRule"/>
</dbReference>
<keyword evidence="5" id="KW-0820">tRNA-binding</keyword>
<dbReference type="PIRSF" id="PIRSF002161">
    <property type="entry name" value="Ribosomal_L5"/>
    <property type="match status" value="1"/>
</dbReference>